<evidence type="ECO:0000256" key="2">
    <source>
        <dbReference type="ARBA" id="ARBA00022679"/>
    </source>
</evidence>
<dbReference type="GO" id="GO:0032259">
    <property type="term" value="P:methylation"/>
    <property type="evidence" value="ECO:0007669"/>
    <property type="project" value="UniProtKB-KW"/>
</dbReference>
<feature type="domain" description="DNA methylase N-4/N-6" evidence="4">
    <location>
        <begin position="158"/>
        <end position="298"/>
    </location>
</feature>
<sequence>MAARSRTAEPRPAARRVQGRAASAEPRPAARRVKDKTVPVEPRPAARRVKDKTAPAEPRPSARRVQGGVATADVVVSARVGDNAELFAQILGLHVRPGGTVADVTYGLGVFWRRVPEGRYRLLASDIALKPDVPARAGAKLTSGVDCRALPYADVSLDCVVLDPPYMEGMYRRSVDHMAGSGTHAAFRRAYSAAAATEAGPKWHDAVVDLYEKACREAARVLVPGGTLIVKCQDEVSANKQRLTHVELITGCEALGLYCKDLFVLVRPNSPGVSRLKVQVHARKNHSYFLVFEKRRVAIRSVRDFTAGAAAKPTDLSEKPAPRSPEIDLSLETAPSSSRQLPLVDLSRETAIKPAARPTARRSRKPGQGGGG</sequence>
<name>A0ABT5E067_9BACT</name>
<dbReference type="Proteomes" id="UP001221686">
    <property type="component" value="Unassembled WGS sequence"/>
</dbReference>
<keyword evidence="1 5" id="KW-0489">Methyltransferase</keyword>
<evidence type="ECO:0000256" key="1">
    <source>
        <dbReference type="ARBA" id="ARBA00022603"/>
    </source>
</evidence>
<protein>
    <submittedName>
        <fullName evidence="5">DNA methyltransferase</fullName>
    </submittedName>
</protein>
<evidence type="ECO:0000313" key="5">
    <source>
        <dbReference type="EMBL" id="MDC0719264.1"/>
    </source>
</evidence>
<dbReference type="Pfam" id="PF01555">
    <property type="entry name" value="N6_N4_Mtase"/>
    <property type="match status" value="1"/>
</dbReference>
<reference evidence="5 6" key="1">
    <citation type="submission" date="2022-11" db="EMBL/GenBank/DDBJ databases">
        <title>Minimal conservation of predation-associated metabolite biosynthetic gene clusters underscores biosynthetic potential of Myxococcota including descriptions for ten novel species: Archangium lansinium sp. nov., Myxococcus landrumus sp. nov., Nannocystis bai.</title>
        <authorList>
            <person name="Ahearne A."/>
            <person name="Stevens C."/>
            <person name="Dowd S."/>
        </authorList>
    </citation>
    <scope>NUCLEOTIDE SEQUENCE [LARGE SCALE GENOMIC DNA]</scope>
    <source>
        <strain evidence="5 6">BB15-2</strain>
    </source>
</reference>
<proteinExistence type="predicted"/>
<comment type="caution">
    <text evidence="5">The sequence shown here is derived from an EMBL/GenBank/DDBJ whole genome shotgun (WGS) entry which is preliminary data.</text>
</comment>
<evidence type="ECO:0000256" key="3">
    <source>
        <dbReference type="SAM" id="MobiDB-lite"/>
    </source>
</evidence>
<dbReference type="InterPro" id="IPR029063">
    <property type="entry name" value="SAM-dependent_MTases_sf"/>
</dbReference>
<dbReference type="Gene3D" id="3.40.50.150">
    <property type="entry name" value="Vaccinia Virus protein VP39"/>
    <property type="match status" value="1"/>
</dbReference>
<dbReference type="EMBL" id="JAQNDL010000002">
    <property type="protein sequence ID" value="MDC0719264.1"/>
    <property type="molecule type" value="Genomic_DNA"/>
</dbReference>
<dbReference type="GO" id="GO:0008168">
    <property type="term" value="F:methyltransferase activity"/>
    <property type="evidence" value="ECO:0007669"/>
    <property type="project" value="UniProtKB-KW"/>
</dbReference>
<feature type="region of interest" description="Disordered" evidence="3">
    <location>
        <begin position="310"/>
        <end position="372"/>
    </location>
</feature>
<evidence type="ECO:0000259" key="4">
    <source>
        <dbReference type="Pfam" id="PF01555"/>
    </source>
</evidence>
<organism evidence="5 6">
    <name type="scientific">Nannocystis bainbridge</name>
    <dbReference type="NCBI Taxonomy" id="2995303"/>
    <lineage>
        <taxon>Bacteria</taxon>
        <taxon>Pseudomonadati</taxon>
        <taxon>Myxococcota</taxon>
        <taxon>Polyangia</taxon>
        <taxon>Nannocystales</taxon>
        <taxon>Nannocystaceae</taxon>
        <taxon>Nannocystis</taxon>
    </lineage>
</organism>
<accession>A0ABT5E067</accession>
<keyword evidence="2" id="KW-0808">Transferase</keyword>
<feature type="region of interest" description="Disordered" evidence="3">
    <location>
        <begin position="1"/>
        <end position="65"/>
    </location>
</feature>
<dbReference type="SUPFAM" id="SSF53335">
    <property type="entry name" value="S-adenosyl-L-methionine-dependent methyltransferases"/>
    <property type="match status" value="2"/>
</dbReference>
<gene>
    <name evidence="5" type="ORF">POL25_20335</name>
</gene>
<evidence type="ECO:0000313" key="6">
    <source>
        <dbReference type="Proteomes" id="UP001221686"/>
    </source>
</evidence>
<keyword evidence="6" id="KW-1185">Reference proteome</keyword>
<dbReference type="RefSeq" id="WP_272087775.1">
    <property type="nucleotide sequence ID" value="NZ_JAQNDL010000002.1"/>
</dbReference>
<dbReference type="InterPro" id="IPR002941">
    <property type="entry name" value="DNA_methylase_N4/N6"/>
</dbReference>